<dbReference type="AlphaFoldDB" id="A0A9K3DAW7"/>
<organism evidence="2 3">
    <name type="scientific">Kipferlia bialata</name>
    <dbReference type="NCBI Taxonomy" id="797122"/>
    <lineage>
        <taxon>Eukaryota</taxon>
        <taxon>Metamonada</taxon>
        <taxon>Carpediemonas-like organisms</taxon>
        <taxon>Kipferlia</taxon>
    </lineage>
</organism>
<dbReference type="GO" id="GO:0046540">
    <property type="term" value="C:U4/U6 x U5 tri-snRNP complex"/>
    <property type="evidence" value="ECO:0007669"/>
    <property type="project" value="TreeGrafter"/>
</dbReference>
<accession>A0A9K3DAW7</accession>
<dbReference type="PANTHER" id="PTHR11246">
    <property type="entry name" value="PRE-MRNA SPLICING FACTOR"/>
    <property type="match status" value="1"/>
</dbReference>
<dbReference type="GO" id="GO:0000244">
    <property type="term" value="P:spliceosomal tri-snRNP complex assembly"/>
    <property type="evidence" value="ECO:0007669"/>
    <property type="project" value="TreeGrafter"/>
</dbReference>
<dbReference type="Proteomes" id="UP000265618">
    <property type="component" value="Unassembled WGS sequence"/>
</dbReference>
<dbReference type="Gene3D" id="1.25.40.10">
    <property type="entry name" value="Tetratricopeptide repeat domain"/>
    <property type="match status" value="1"/>
</dbReference>
<dbReference type="SMART" id="SM00386">
    <property type="entry name" value="HAT"/>
    <property type="match status" value="2"/>
</dbReference>
<feature type="non-terminal residue" evidence="2">
    <location>
        <position position="1"/>
    </location>
</feature>
<dbReference type="PANTHER" id="PTHR11246:SF1">
    <property type="entry name" value="PRE-MRNA-PROCESSING FACTOR 6"/>
    <property type="match status" value="1"/>
</dbReference>
<dbReference type="EMBL" id="BDIP01009628">
    <property type="protein sequence ID" value="GIQ92403.1"/>
    <property type="molecule type" value="Genomic_DNA"/>
</dbReference>
<comment type="caution">
    <text evidence="2">The sequence shown here is derived from an EMBL/GenBank/DDBJ whole genome shotgun (WGS) entry which is preliminary data.</text>
</comment>
<name>A0A9K3DAW7_9EUKA</name>
<dbReference type="InterPro" id="IPR011990">
    <property type="entry name" value="TPR-like_helical_dom_sf"/>
</dbReference>
<dbReference type="InterPro" id="IPR003107">
    <property type="entry name" value="HAT"/>
</dbReference>
<dbReference type="OrthoDB" id="1750306at2759"/>
<keyword evidence="1" id="KW-0677">Repeat</keyword>
<sequence>CNSAPDSPHVWIECANMYAEKGEEGREKARGLLEQALTHIPNHVDLWMTAAGMETTIFGRCAVYKRGLEKVPESVLMWRELIQLEQDQNSAVRLLRAAVKCVPSELNFWTTLAKLQPRFK</sequence>
<reference evidence="2 3" key="1">
    <citation type="journal article" date="2018" name="PLoS ONE">
        <title>The draft genome of Kipferlia bialata reveals reductive genome evolution in fornicate parasites.</title>
        <authorList>
            <person name="Tanifuji G."/>
            <person name="Takabayashi S."/>
            <person name="Kume K."/>
            <person name="Takagi M."/>
            <person name="Nakayama T."/>
            <person name="Kamikawa R."/>
            <person name="Inagaki Y."/>
            <person name="Hashimoto T."/>
        </authorList>
    </citation>
    <scope>NUCLEOTIDE SEQUENCE [LARGE SCALE GENOMIC DNA]</scope>
    <source>
        <strain evidence="2">NY0173</strain>
    </source>
</reference>
<gene>
    <name evidence="2" type="ORF">KIPB_016158</name>
</gene>
<dbReference type="InterPro" id="IPR045075">
    <property type="entry name" value="Syf1-like"/>
</dbReference>
<dbReference type="GO" id="GO:0071013">
    <property type="term" value="C:catalytic step 2 spliceosome"/>
    <property type="evidence" value="ECO:0007669"/>
    <property type="project" value="TreeGrafter"/>
</dbReference>
<evidence type="ECO:0000313" key="2">
    <source>
        <dbReference type="EMBL" id="GIQ92403.1"/>
    </source>
</evidence>
<keyword evidence="3" id="KW-1185">Reference proteome</keyword>
<protein>
    <submittedName>
        <fullName evidence="2">Pre-mRNA-processing factor 6/Prp1/STA1</fullName>
    </submittedName>
</protein>
<dbReference type="SUPFAM" id="SSF48452">
    <property type="entry name" value="TPR-like"/>
    <property type="match status" value="1"/>
</dbReference>
<evidence type="ECO:0000256" key="1">
    <source>
        <dbReference type="ARBA" id="ARBA00022737"/>
    </source>
</evidence>
<proteinExistence type="predicted"/>
<feature type="non-terminal residue" evidence="2">
    <location>
        <position position="120"/>
    </location>
</feature>
<evidence type="ECO:0000313" key="3">
    <source>
        <dbReference type="Proteomes" id="UP000265618"/>
    </source>
</evidence>